<keyword evidence="1" id="KW-0175">Coiled coil</keyword>
<feature type="coiled-coil region" evidence="1">
    <location>
        <begin position="357"/>
        <end position="384"/>
    </location>
</feature>
<feature type="coiled-coil region" evidence="1">
    <location>
        <begin position="42"/>
        <end position="114"/>
    </location>
</feature>
<dbReference type="RefSeq" id="XP_018274318.1">
    <property type="nucleotide sequence ID" value="XM_018415479.1"/>
</dbReference>
<reference evidence="3 4" key="1">
    <citation type="journal article" date="2015" name="Front. Microbiol.">
        <title>Genome sequence of the plant growth promoting endophytic yeast Rhodotorula graminis WP1.</title>
        <authorList>
            <person name="Firrincieli A."/>
            <person name="Otillar R."/>
            <person name="Salamov A."/>
            <person name="Schmutz J."/>
            <person name="Khan Z."/>
            <person name="Redman R.S."/>
            <person name="Fleck N.D."/>
            <person name="Lindquist E."/>
            <person name="Grigoriev I.V."/>
            <person name="Doty S.L."/>
        </authorList>
    </citation>
    <scope>NUCLEOTIDE SEQUENCE [LARGE SCALE GENOMIC DNA]</scope>
    <source>
        <strain evidence="3 4">WP1</strain>
    </source>
</reference>
<feature type="region of interest" description="Disordered" evidence="2">
    <location>
        <begin position="393"/>
        <end position="420"/>
    </location>
</feature>
<feature type="region of interest" description="Disordered" evidence="2">
    <location>
        <begin position="220"/>
        <end position="253"/>
    </location>
</feature>
<evidence type="ECO:0000313" key="4">
    <source>
        <dbReference type="Proteomes" id="UP000053890"/>
    </source>
</evidence>
<feature type="compositionally biased region" description="Basic and acidic residues" evidence="2">
    <location>
        <begin position="13"/>
        <end position="24"/>
    </location>
</feature>
<dbReference type="AlphaFoldDB" id="A0A194SCD9"/>
<dbReference type="EMBL" id="KQ474073">
    <property type="protein sequence ID" value="KPV78269.1"/>
    <property type="molecule type" value="Genomic_DNA"/>
</dbReference>
<organism evidence="3 4">
    <name type="scientific">Rhodotorula graminis (strain WP1)</name>
    <dbReference type="NCBI Taxonomy" id="578459"/>
    <lineage>
        <taxon>Eukaryota</taxon>
        <taxon>Fungi</taxon>
        <taxon>Dikarya</taxon>
        <taxon>Basidiomycota</taxon>
        <taxon>Pucciniomycotina</taxon>
        <taxon>Microbotryomycetes</taxon>
        <taxon>Sporidiobolales</taxon>
        <taxon>Sporidiobolaceae</taxon>
        <taxon>Rhodotorula</taxon>
    </lineage>
</organism>
<keyword evidence="4" id="KW-1185">Reference proteome</keyword>
<dbReference type="GeneID" id="28975927"/>
<feature type="compositionally biased region" description="Basic and acidic residues" evidence="2">
    <location>
        <begin position="220"/>
        <end position="232"/>
    </location>
</feature>
<evidence type="ECO:0000256" key="1">
    <source>
        <dbReference type="SAM" id="Coils"/>
    </source>
</evidence>
<accession>A0A194SCD9</accession>
<name>A0A194SCD9_RHOGW</name>
<feature type="compositionally biased region" description="Basic and acidic residues" evidence="2">
    <location>
        <begin position="239"/>
        <end position="253"/>
    </location>
</feature>
<sequence length="500" mass="54926">MADQPPEGSIRLSAREKNKPRQDKAQLIQAGRLHGRRENREIDELTAQVTALTGQLDAARTEVDRLKSSAGGAAGGKKTDKAVQKELDALSKKVRRLEEERDAAIADKDALATKVLSLESSLALDTRLVKLNADLEAERARASSLAGKLALAQDESSTFQRRLQQLEKGGETTAEMEMKRQKQQFNEAVSRLEGQVANLEQDKFNLIELVKTSKAKQDQLEDQKLSLERESSRLSTELQKAEGLAKQREQQDRVRQTQAREGACSAEEQTRLKDKIVALEKLCATLEASANDSSAGSFDSAAFLTVRRYHDLVANLHLSEDDVTTLLDEGSLWPPIRATQPHDTSLIDFLWLLADQQAEHDDDKRALEDELTQAKHRADEVLAAASGSRRGSVAVGALRSGGTQDGLEKERAAAREDKARDKEVIAQLEARISAYEANASRPERSSSRASSIYAAPTATSGYSQAVVDRLTVAMKDLNQQVADLRDENMSLLLQLAGVEP</sequence>
<dbReference type="Proteomes" id="UP000053890">
    <property type="component" value="Unassembled WGS sequence"/>
</dbReference>
<feature type="compositionally biased region" description="Basic and acidic residues" evidence="2">
    <location>
        <begin position="406"/>
        <end position="420"/>
    </location>
</feature>
<feature type="region of interest" description="Disordered" evidence="2">
    <location>
        <begin position="1"/>
        <end position="41"/>
    </location>
</feature>
<proteinExistence type="predicted"/>
<dbReference type="STRING" id="578459.A0A194SCD9"/>
<evidence type="ECO:0000256" key="2">
    <source>
        <dbReference type="SAM" id="MobiDB-lite"/>
    </source>
</evidence>
<feature type="coiled-coil region" evidence="1">
    <location>
        <begin position="467"/>
        <end position="494"/>
    </location>
</feature>
<dbReference type="OrthoDB" id="2527520at2759"/>
<protein>
    <submittedName>
        <fullName evidence="3">Uncharacterized protein</fullName>
    </submittedName>
</protein>
<dbReference type="OMA" id="LWPPIRA"/>
<gene>
    <name evidence="3" type="ORF">RHOBADRAFT_50757</name>
</gene>
<evidence type="ECO:0000313" key="3">
    <source>
        <dbReference type="EMBL" id="KPV78269.1"/>
    </source>
</evidence>